<dbReference type="AlphaFoldDB" id="A0A2N8KML6"/>
<gene>
    <name evidence="3" type="ORF">C1I89_11010</name>
</gene>
<dbReference type="PANTHER" id="PTHR12126">
    <property type="entry name" value="NADH-UBIQUINONE OXIDOREDUCTASE 39 KDA SUBUNIT-RELATED"/>
    <property type="match status" value="1"/>
</dbReference>
<keyword evidence="4" id="KW-1185">Reference proteome</keyword>
<feature type="transmembrane region" description="Helical" evidence="1">
    <location>
        <begin position="409"/>
        <end position="426"/>
    </location>
</feature>
<feature type="domain" description="NAD-dependent epimerase/dehydratase" evidence="2">
    <location>
        <begin position="3"/>
        <end position="199"/>
    </location>
</feature>
<dbReference type="PANTHER" id="PTHR12126:SF11">
    <property type="entry name" value="NADH DEHYDROGENASE [UBIQUINONE] 1 ALPHA SUBCOMPLEX SUBUNIT 9, MITOCHONDRIAL"/>
    <property type="match status" value="1"/>
</dbReference>
<dbReference type="GO" id="GO:0044877">
    <property type="term" value="F:protein-containing complex binding"/>
    <property type="evidence" value="ECO:0007669"/>
    <property type="project" value="TreeGrafter"/>
</dbReference>
<dbReference type="Proteomes" id="UP000235994">
    <property type="component" value="Unassembled WGS sequence"/>
</dbReference>
<sequence length="432" mass="45892">MKILLTGAHGFIGSRLLAALLDAGHELVCPVRAVTPRDLGMRGARFVPADFRRMDRSADWAPLLDGMQAAINTVGVFHDSADNGYAAVHGAAPVALFNAACQRGVRVIHFSALGADAGAASEFHRSKRAADDALRALDMPAHIVQPSLVYGPGGASAALFDRLALWPLLPLPGGGRQQIQPVHVQDVVAGVSALLASPPDRVVTIAFCGPQALSLRDYLAALRRGLGVDARQRVIALPGGLTRAAARIGRHLPGSLFNPESLSMLERGNTADPSAFSAALGRAPRPPQDFVDADLRQALWSRAALDNMLPLLRLSLAAVWLWTAAVSIFGYPVRDSLALLERAGVPAALAPASLYGAAALDLVLGLLTLAWRRVDAVLLWRAQIGLILAYTAIISWRLPEQWLHPFGPISKNLPMLAVLALLALAARSKARR</sequence>
<keyword evidence="1" id="KW-0812">Transmembrane</keyword>
<name>A0A2N8KML6_9BURK</name>
<dbReference type="Gene3D" id="3.40.50.720">
    <property type="entry name" value="NAD(P)-binding Rossmann-like Domain"/>
    <property type="match status" value="1"/>
</dbReference>
<dbReference type="InterPro" id="IPR036291">
    <property type="entry name" value="NAD(P)-bd_dom_sf"/>
</dbReference>
<dbReference type="EMBL" id="POQS01000002">
    <property type="protein sequence ID" value="PND34696.1"/>
    <property type="molecule type" value="Genomic_DNA"/>
</dbReference>
<dbReference type="InterPro" id="IPR001509">
    <property type="entry name" value="Epimerase_deHydtase"/>
</dbReference>
<keyword evidence="1" id="KW-0472">Membrane</keyword>
<proteinExistence type="predicted"/>
<dbReference type="SUPFAM" id="SSF51735">
    <property type="entry name" value="NAD(P)-binding Rossmann-fold domains"/>
    <property type="match status" value="1"/>
</dbReference>
<comment type="caution">
    <text evidence="3">The sequence shown here is derived from an EMBL/GenBank/DDBJ whole genome shotgun (WGS) entry which is preliminary data.</text>
</comment>
<evidence type="ECO:0000313" key="3">
    <source>
        <dbReference type="EMBL" id="PND34696.1"/>
    </source>
</evidence>
<dbReference type="InterPro" id="IPR051207">
    <property type="entry name" value="ComplexI_NDUFA9_subunit"/>
</dbReference>
<dbReference type="Pfam" id="PF01370">
    <property type="entry name" value="Epimerase"/>
    <property type="match status" value="1"/>
</dbReference>
<reference evidence="3 4" key="1">
    <citation type="submission" date="2018-01" db="EMBL/GenBank/DDBJ databases">
        <title>The draft genome of an aniline degradation strain ANB-1.</title>
        <authorList>
            <person name="Zhang L."/>
            <person name="Jiang J."/>
        </authorList>
    </citation>
    <scope>NUCLEOTIDE SEQUENCE [LARGE SCALE GENOMIC DNA]</scope>
    <source>
        <strain evidence="3 4">ANB-1</strain>
    </source>
</reference>
<evidence type="ECO:0000313" key="4">
    <source>
        <dbReference type="Proteomes" id="UP000235994"/>
    </source>
</evidence>
<accession>A0A2N8KML6</accession>
<protein>
    <submittedName>
        <fullName evidence="3">Short chain dehydrogenase</fullName>
    </submittedName>
</protein>
<dbReference type="RefSeq" id="WP_102772755.1">
    <property type="nucleotide sequence ID" value="NZ_POQS01000002.1"/>
</dbReference>
<feature type="transmembrane region" description="Helical" evidence="1">
    <location>
        <begin position="311"/>
        <end position="332"/>
    </location>
</feature>
<dbReference type="InterPro" id="IPR025695">
    <property type="entry name" value="DoxX-like"/>
</dbReference>
<feature type="transmembrane region" description="Helical" evidence="1">
    <location>
        <begin position="378"/>
        <end position="397"/>
    </location>
</feature>
<feature type="transmembrane region" description="Helical" evidence="1">
    <location>
        <begin position="352"/>
        <end position="371"/>
    </location>
</feature>
<keyword evidence="1" id="KW-1133">Transmembrane helix</keyword>
<organism evidence="3 4">
    <name type="scientific">Achromobacter pulmonis</name>
    <dbReference type="NCBI Taxonomy" id="1389932"/>
    <lineage>
        <taxon>Bacteria</taxon>
        <taxon>Pseudomonadati</taxon>
        <taxon>Pseudomonadota</taxon>
        <taxon>Betaproteobacteria</taxon>
        <taxon>Burkholderiales</taxon>
        <taxon>Alcaligenaceae</taxon>
        <taxon>Achromobacter</taxon>
    </lineage>
</organism>
<dbReference type="Pfam" id="PF13781">
    <property type="entry name" value="DoxX_3"/>
    <property type="match status" value="1"/>
</dbReference>
<evidence type="ECO:0000256" key="1">
    <source>
        <dbReference type="SAM" id="Phobius"/>
    </source>
</evidence>
<evidence type="ECO:0000259" key="2">
    <source>
        <dbReference type="Pfam" id="PF01370"/>
    </source>
</evidence>